<protein>
    <submittedName>
        <fullName evidence="1">Uncharacterized protein</fullName>
    </submittedName>
</protein>
<dbReference type="Proteomes" id="UP000799755">
    <property type="component" value="Unassembled WGS sequence"/>
</dbReference>
<name>A0ACB6R3B0_9PLEO</name>
<comment type="caution">
    <text evidence="1">The sequence shown here is derived from an EMBL/GenBank/DDBJ whole genome shotgun (WGS) entry which is preliminary data.</text>
</comment>
<keyword evidence="2" id="KW-1185">Reference proteome</keyword>
<dbReference type="EMBL" id="MU003500">
    <property type="protein sequence ID" value="KAF2473275.1"/>
    <property type="molecule type" value="Genomic_DNA"/>
</dbReference>
<evidence type="ECO:0000313" key="2">
    <source>
        <dbReference type="Proteomes" id="UP000799755"/>
    </source>
</evidence>
<accession>A0ACB6R3B0</accession>
<sequence length="571" mass="64245">MSTNLLGVLIDVFVLLLRLGISILTTRKDCGVIIESVAHSMTVKPMTMDVVLIASEGRLMIREKWRHRFVRPPQRSRTRPPVQTRIKKYQVQWDRGLSRPLSGLNSRIRYFSIKKRSTRSFSALIVREFRRPHGDCHVAAHSLFLAGPHVWYVAGFCPTVPRQSEEAQSAPMKPPLIPSIQRVQSFVNSRLALAIEHSNIWFTKRSPQTGDMASVPHQISSSRNQAHENPTTLEGIEAAIRQSEIALNLAASQEDQHPAFQAVHHDRLADLYYSKYGLTRNSSDRDAAKSLSGTAGVLGKQATQNNPPGYSKAAQWCAIQGSRLSVRFERFGEKKDLDDAIDIYEEALEALTEGSSLRSIILMNQANCLCTRYEEEGSVEDIEDAIRKAREALTTAGTNTATIQNDLSTMYLSKYERDKVPEDLEESLKLSKSAVDRTAQDDPKLPTRLVNRAIALNARYESLEEIKWIEDTIETLEKAEASARTGNAACLPQILSRLAGALYVRYRRTRTSSDILAALEKGKEALQLIDDNPHHDDRKKLNKLLHTCSEEARELEDDEEEVREGDCFVEV</sequence>
<reference evidence="1" key="1">
    <citation type="journal article" date="2020" name="Stud. Mycol.">
        <title>101 Dothideomycetes genomes: a test case for predicting lifestyles and emergence of pathogens.</title>
        <authorList>
            <person name="Haridas S."/>
            <person name="Albert R."/>
            <person name="Binder M."/>
            <person name="Bloem J."/>
            <person name="Labutti K."/>
            <person name="Salamov A."/>
            <person name="Andreopoulos B."/>
            <person name="Baker S."/>
            <person name="Barry K."/>
            <person name="Bills G."/>
            <person name="Bluhm B."/>
            <person name="Cannon C."/>
            <person name="Castanera R."/>
            <person name="Culley D."/>
            <person name="Daum C."/>
            <person name="Ezra D."/>
            <person name="Gonzalez J."/>
            <person name="Henrissat B."/>
            <person name="Kuo A."/>
            <person name="Liang C."/>
            <person name="Lipzen A."/>
            <person name="Lutzoni F."/>
            <person name="Magnuson J."/>
            <person name="Mondo S."/>
            <person name="Nolan M."/>
            <person name="Ohm R."/>
            <person name="Pangilinan J."/>
            <person name="Park H.-J."/>
            <person name="Ramirez L."/>
            <person name="Alfaro M."/>
            <person name="Sun H."/>
            <person name="Tritt A."/>
            <person name="Yoshinaga Y."/>
            <person name="Zwiers L.-H."/>
            <person name="Turgeon B."/>
            <person name="Goodwin S."/>
            <person name="Spatafora J."/>
            <person name="Crous P."/>
            <person name="Grigoriev I."/>
        </authorList>
    </citation>
    <scope>NUCLEOTIDE SEQUENCE</scope>
    <source>
        <strain evidence="1">ATCC 200398</strain>
    </source>
</reference>
<gene>
    <name evidence="1" type="ORF">BDR25DRAFT_341395</name>
</gene>
<organism evidence="1 2">
    <name type="scientific">Lindgomyces ingoldianus</name>
    <dbReference type="NCBI Taxonomy" id="673940"/>
    <lineage>
        <taxon>Eukaryota</taxon>
        <taxon>Fungi</taxon>
        <taxon>Dikarya</taxon>
        <taxon>Ascomycota</taxon>
        <taxon>Pezizomycotina</taxon>
        <taxon>Dothideomycetes</taxon>
        <taxon>Pleosporomycetidae</taxon>
        <taxon>Pleosporales</taxon>
        <taxon>Lindgomycetaceae</taxon>
        <taxon>Lindgomyces</taxon>
    </lineage>
</organism>
<evidence type="ECO:0000313" key="1">
    <source>
        <dbReference type="EMBL" id="KAF2473275.1"/>
    </source>
</evidence>
<proteinExistence type="predicted"/>